<evidence type="ECO:0008006" key="3">
    <source>
        <dbReference type="Google" id="ProtNLM"/>
    </source>
</evidence>
<dbReference type="STRING" id="936155.HFELIS_10580"/>
<gene>
    <name evidence="1" type="ordered locus">Hfelis_10580</name>
</gene>
<dbReference type="KEGG" id="hfe:HFELIS_10580"/>
<dbReference type="SUPFAM" id="SSF75169">
    <property type="entry name" value="DsrEFH-like"/>
    <property type="match status" value="1"/>
</dbReference>
<sequence>MANKHLVFSSDKIGEGDLGAKVAVGFLHSLVGVSKDLLPQKVIFLNRGVLLSTHNTHIDNTQALQTLENLEKLGVEILSCQTCVEHFGAKVAVGRLTNASEVLQYLLSSQNAISF</sequence>
<evidence type="ECO:0000313" key="2">
    <source>
        <dbReference type="Proteomes" id="UP000007934"/>
    </source>
</evidence>
<dbReference type="AlphaFoldDB" id="E7AD24"/>
<dbReference type="RefSeq" id="WP_013469507.1">
    <property type="nucleotide sequence ID" value="NC_014810.2"/>
</dbReference>
<keyword evidence="2" id="KW-1185">Reference proteome</keyword>
<evidence type="ECO:0000313" key="1">
    <source>
        <dbReference type="EMBL" id="CBY83142.1"/>
    </source>
</evidence>
<reference evidence="1 2" key="1">
    <citation type="journal article" date="2011" name="Genome Biol. Evol.">
        <title>Comparative whole genome sequence analysis of the carcinogenic bacterial model pathogen Helicobacter felis.</title>
        <authorList>
            <person name="Arnold I.C."/>
            <person name="Zigova Z."/>
            <person name="Holden M."/>
            <person name="Lawley T.D."/>
            <person name="Rad R."/>
            <person name="Dougan G."/>
            <person name="Falkow S."/>
            <person name="Bentley S.D."/>
            <person name="Muller A."/>
        </authorList>
    </citation>
    <scope>NUCLEOTIDE SEQUENCE [LARGE SCALE GENOMIC DNA]</scope>
    <source>
        <strain evidence="2">ATCC 49179 / CCUG 28539 / NCTC 12436 / CS1</strain>
    </source>
</reference>
<protein>
    <recommendedName>
        <fullName evidence="3">Sulfurtransferase-like selenium metabolism protein YedF</fullName>
    </recommendedName>
</protein>
<dbReference type="HOGENOM" id="CLU_097491_1_0_7"/>
<dbReference type="GeneID" id="36134345"/>
<organism evidence="1 2">
    <name type="scientific">Helicobacter felis (strain ATCC 49179 / CCUG 28539 / NCTC 12436 / CS1)</name>
    <dbReference type="NCBI Taxonomy" id="936155"/>
    <lineage>
        <taxon>Bacteria</taxon>
        <taxon>Pseudomonadati</taxon>
        <taxon>Campylobacterota</taxon>
        <taxon>Epsilonproteobacteria</taxon>
        <taxon>Campylobacterales</taxon>
        <taxon>Helicobacteraceae</taxon>
        <taxon>Helicobacter</taxon>
    </lineage>
</organism>
<dbReference type="EMBL" id="FQ670179">
    <property type="protein sequence ID" value="CBY83142.1"/>
    <property type="molecule type" value="Genomic_DNA"/>
</dbReference>
<dbReference type="eggNOG" id="COG0425">
    <property type="taxonomic scope" value="Bacteria"/>
</dbReference>
<name>E7AD24_HELFC</name>
<dbReference type="InterPro" id="IPR027396">
    <property type="entry name" value="DsrEFH-like"/>
</dbReference>
<dbReference type="Proteomes" id="UP000007934">
    <property type="component" value="Chromosome"/>
</dbReference>
<proteinExistence type="predicted"/>
<accession>E7AD24</accession>
<dbReference type="OrthoDB" id="9801500at2"/>